<keyword evidence="5 13" id="KW-0378">Hydrolase</keyword>
<evidence type="ECO:0000313" key="17">
    <source>
        <dbReference type="Proteomes" id="UP000620366"/>
    </source>
</evidence>
<evidence type="ECO:0000256" key="3">
    <source>
        <dbReference type="ARBA" id="ARBA00022741"/>
    </source>
</evidence>
<dbReference type="RefSeq" id="WP_249301339.1">
    <property type="nucleotide sequence ID" value="NZ_JACRSP010000005.1"/>
</dbReference>
<dbReference type="EMBL" id="JACRSP010000005">
    <property type="protein sequence ID" value="MBC8537085.1"/>
    <property type="molecule type" value="Genomic_DNA"/>
</dbReference>
<evidence type="ECO:0000256" key="12">
    <source>
        <dbReference type="ARBA" id="ARBA00070128"/>
    </source>
</evidence>
<keyword evidence="3 13" id="KW-0547">Nucleotide-binding</keyword>
<comment type="subcellular location">
    <subcellularLocation>
        <location evidence="1 13">Cytoplasm</location>
    </subcellularLocation>
</comment>
<dbReference type="GO" id="GO:0005737">
    <property type="term" value="C:cytoplasm"/>
    <property type="evidence" value="ECO:0007669"/>
    <property type="project" value="UniProtKB-SubCell"/>
</dbReference>
<proteinExistence type="inferred from homology"/>
<dbReference type="InterPro" id="IPR001650">
    <property type="entry name" value="Helicase_C-like"/>
</dbReference>
<dbReference type="Proteomes" id="UP000620366">
    <property type="component" value="Unassembled WGS sequence"/>
</dbReference>
<keyword evidence="17" id="KW-1185">Reference proteome</keyword>
<dbReference type="Gene3D" id="3.30.2060.10">
    <property type="entry name" value="Penicillin-binding protein 1b domain"/>
    <property type="match status" value="1"/>
</dbReference>
<dbReference type="SUPFAM" id="SSF143517">
    <property type="entry name" value="TRCF domain-like"/>
    <property type="match status" value="1"/>
</dbReference>
<dbReference type="InterPro" id="IPR011545">
    <property type="entry name" value="DEAD/DEAH_box_helicase_dom"/>
</dbReference>
<dbReference type="InterPro" id="IPR041471">
    <property type="entry name" value="UvrB_inter"/>
</dbReference>
<dbReference type="GO" id="GO:0003684">
    <property type="term" value="F:damaged DNA binding"/>
    <property type="evidence" value="ECO:0007669"/>
    <property type="project" value="InterPro"/>
</dbReference>
<dbReference type="Pfam" id="PF00271">
    <property type="entry name" value="Helicase_C"/>
    <property type="match status" value="1"/>
</dbReference>
<dbReference type="SUPFAM" id="SSF52540">
    <property type="entry name" value="P-loop containing nucleoside triphosphate hydrolases"/>
    <property type="match status" value="4"/>
</dbReference>
<evidence type="ECO:0000259" key="15">
    <source>
        <dbReference type="PROSITE" id="PS51194"/>
    </source>
</evidence>
<keyword evidence="7 13" id="KW-0067">ATP-binding</keyword>
<protein>
    <recommendedName>
        <fullName evidence="12 13">Transcription-repair-coupling factor</fullName>
        <shortName evidence="13">TRCF</shortName>
        <ecNumber evidence="13">3.6.4.-</ecNumber>
    </recommendedName>
</protein>
<evidence type="ECO:0000259" key="14">
    <source>
        <dbReference type="PROSITE" id="PS51192"/>
    </source>
</evidence>
<dbReference type="PROSITE" id="PS51192">
    <property type="entry name" value="HELICASE_ATP_BIND_1"/>
    <property type="match status" value="1"/>
</dbReference>
<dbReference type="Gene3D" id="3.40.50.11180">
    <property type="match status" value="1"/>
</dbReference>
<keyword evidence="2 13" id="KW-0963">Cytoplasm</keyword>
<evidence type="ECO:0000256" key="9">
    <source>
        <dbReference type="ARBA" id="ARBA00023204"/>
    </source>
</evidence>
<evidence type="ECO:0000256" key="8">
    <source>
        <dbReference type="ARBA" id="ARBA00023125"/>
    </source>
</evidence>
<dbReference type="NCBIfam" id="TIGR00580">
    <property type="entry name" value="mfd"/>
    <property type="match status" value="1"/>
</dbReference>
<dbReference type="InterPro" id="IPR047112">
    <property type="entry name" value="RecG/Mfd"/>
</dbReference>
<dbReference type="Gene3D" id="2.40.10.170">
    <property type="match status" value="1"/>
</dbReference>
<keyword evidence="6" id="KW-0347">Helicase</keyword>
<dbReference type="Pfam" id="PF17757">
    <property type="entry name" value="UvrB_inter"/>
    <property type="match status" value="1"/>
</dbReference>
<dbReference type="SUPFAM" id="SSF141259">
    <property type="entry name" value="CarD-like"/>
    <property type="match status" value="1"/>
</dbReference>
<sequence>MISPYKPYLKTPRVEAICDALGEGRVPVAVTGITGVQKLYLGFSLSVRLGRPLLYLAAGDSEAAQAAEQLAALFGEGVCQFPYRDFNFARVDSLSHDWGNERIGALSAIAQGQVRAVVTTPDALGQFTLGRGLLDELGFTLGYDTPHEIEDVVERLVALGYRRAELIEGTGQFARRGGILDVFPPTCQNPVRIEFFGDEIDSMGEFDPVTQRRIANRSEPLVIPPARENLLTEPLRERLIERLGKVISSLRRRQDEASKTALETMLADREQLQNGGLLTFPDRYFPLVYDEPSTLLDYLGEQYLVVVSEERAVRDKLKNAQSLLHEDVKVLLEQGTLTRHNTKFALEPSELWGALSGRDILYLDALPHSNYTIAPKTLLAHTGRSIPPVGTSLELLLGELRERLSQGQTVFLFTPGERRAENLLELLSRNHVSCSTTGDDDLPQRTVRIVVGRLFEGCELAECGAVLLTDGDRAAPVKKRRQTKRMGEKIRTYADLKIGDFVVHVSYGIGQYMGINKLTVEGVTKDYIKIKYAGEDILYVPANQLDLLSKYVSAGDGARVRLNKMGGGDWQKTKSRVRAAVADMAKELISLYSIRRRIEGFAYSPDSPWQREFEDRFPYEETEDQLRCVREIKADMESSAPMDRLLCGDVGFGKTEVALRAAFKAVNDSKQVALLVPTTILAWQHYETILKRFEDYPIRVDVLCRFRTPKQQREIIRKLQNGELDIVVGTHRLIQKDVTFRDLGLVIIDEEQRFGVTHKERLKELTKRVDALTLTATPIPRTLNMALSGIRDMSLIEEPPHDRVPVQTYVIEHELGVIVEAIRRELRRGGQVFYLHNRVDSITRTAAKLQELLPDAAVAVAHGKMSESELSDIWRDVVAGEIDVLVCTTIIETGIDVPNANTLIIEDADKLGLAQLYQIRGRVGRSHRRAVAYLTYRRGRALSEDATKRLSTIREFTEFGSGFKIALRDLEIRGAGNVLGAQQHGHMESVGYDLYVKLLDEAVRMQKGLLDAPVEECAVDIFIDAHIPEEYVSSGEVRIDMYKKIAAIETREDYDDLLDEFCDRFGEIPKPVLNLCDISLLRNLATNLRIADISQKGSVILVDATHIPLPAVAALAAQYRGRLLYSAGEKPYLSLKVDPKQSPVEQLRALLLAVGEQRDAAPQTK</sequence>
<reference evidence="16" key="1">
    <citation type="submission" date="2020-08" db="EMBL/GenBank/DDBJ databases">
        <title>Genome public.</title>
        <authorList>
            <person name="Liu C."/>
            <person name="Sun Q."/>
        </authorList>
    </citation>
    <scope>NUCLEOTIDE SEQUENCE</scope>
    <source>
        <strain evidence="16">BX7</strain>
    </source>
</reference>
<comment type="similarity">
    <text evidence="11 13">In the C-terminal section; belongs to the helicase family. RecG subfamily.</text>
</comment>
<dbReference type="GO" id="GO:0000716">
    <property type="term" value="P:transcription-coupled nucleotide-excision repair, DNA damage recognition"/>
    <property type="evidence" value="ECO:0007669"/>
    <property type="project" value="UniProtKB-UniRule"/>
</dbReference>
<name>A0A926DDR1_9FIRM</name>
<comment type="caution">
    <text evidence="16">The sequence shown here is derived from an EMBL/GenBank/DDBJ whole genome shotgun (WGS) entry which is preliminary data.</text>
</comment>
<dbReference type="Pfam" id="PF00270">
    <property type="entry name" value="DEAD"/>
    <property type="match status" value="1"/>
</dbReference>
<dbReference type="InterPro" id="IPR036101">
    <property type="entry name" value="CarD-like/TRCF_RID_sf"/>
</dbReference>
<comment type="function">
    <text evidence="13">Couples transcription and DNA repair by recognizing RNA polymerase (RNAP) stalled at DNA lesions. Mediates ATP-dependent release of RNAP and its truncated transcript from the DNA, and recruitment of nucleotide excision repair machinery to the damaged site.</text>
</comment>
<dbReference type="PANTHER" id="PTHR47964:SF1">
    <property type="entry name" value="ATP-DEPENDENT DNA HELICASE HOMOLOG RECG, CHLOROPLASTIC"/>
    <property type="match status" value="1"/>
</dbReference>
<dbReference type="Gene3D" id="3.40.50.300">
    <property type="entry name" value="P-loop containing nucleotide triphosphate hydrolases"/>
    <property type="match status" value="2"/>
</dbReference>
<dbReference type="InterPro" id="IPR004576">
    <property type="entry name" value="Mfd"/>
</dbReference>
<evidence type="ECO:0000256" key="4">
    <source>
        <dbReference type="ARBA" id="ARBA00022763"/>
    </source>
</evidence>
<keyword evidence="9 13" id="KW-0234">DNA repair</keyword>
<dbReference type="Gene3D" id="3.90.1150.50">
    <property type="entry name" value="Transcription-repair-coupling factor, D7 domain"/>
    <property type="match status" value="1"/>
</dbReference>
<dbReference type="GO" id="GO:0006355">
    <property type="term" value="P:regulation of DNA-templated transcription"/>
    <property type="evidence" value="ECO:0007669"/>
    <property type="project" value="UniProtKB-UniRule"/>
</dbReference>
<evidence type="ECO:0000256" key="2">
    <source>
        <dbReference type="ARBA" id="ARBA00022490"/>
    </source>
</evidence>
<dbReference type="InterPro" id="IPR003711">
    <property type="entry name" value="CarD-like/TRCF_RID"/>
</dbReference>
<keyword evidence="8 13" id="KW-0238">DNA-binding</keyword>
<dbReference type="FunFam" id="3.40.50.300:FF:000546">
    <property type="entry name" value="Transcription-repair-coupling factor"/>
    <property type="match status" value="1"/>
</dbReference>
<dbReference type="InterPro" id="IPR005118">
    <property type="entry name" value="TRCF_C"/>
</dbReference>
<evidence type="ECO:0000256" key="6">
    <source>
        <dbReference type="ARBA" id="ARBA00022806"/>
    </source>
</evidence>
<evidence type="ECO:0000256" key="5">
    <source>
        <dbReference type="ARBA" id="ARBA00022801"/>
    </source>
</evidence>
<dbReference type="HAMAP" id="MF_00969">
    <property type="entry name" value="TRCF"/>
    <property type="match status" value="1"/>
</dbReference>
<dbReference type="GO" id="GO:0005524">
    <property type="term" value="F:ATP binding"/>
    <property type="evidence" value="ECO:0007669"/>
    <property type="project" value="UniProtKB-UniRule"/>
</dbReference>
<dbReference type="GO" id="GO:0016787">
    <property type="term" value="F:hydrolase activity"/>
    <property type="evidence" value="ECO:0007669"/>
    <property type="project" value="UniProtKB-KW"/>
</dbReference>
<accession>A0A926DDR1</accession>
<evidence type="ECO:0000313" key="16">
    <source>
        <dbReference type="EMBL" id="MBC8537085.1"/>
    </source>
</evidence>
<dbReference type="SMART" id="SM00490">
    <property type="entry name" value="HELICc"/>
    <property type="match status" value="1"/>
</dbReference>
<gene>
    <name evidence="13 16" type="primary">mfd</name>
    <name evidence="16" type="ORF">H8695_10340</name>
</gene>
<dbReference type="PROSITE" id="PS51194">
    <property type="entry name" value="HELICASE_CTER"/>
    <property type="match status" value="1"/>
</dbReference>
<evidence type="ECO:0000256" key="10">
    <source>
        <dbReference type="ARBA" id="ARBA00061104"/>
    </source>
</evidence>
<dbReference type="SMART" id="SM00487">
    <property type="entry name" value="DEXDc"/>
    <property type="match status" value="1"/>
</dbReference>
<dbReference type="InterPro" id="IPR037235">
    <property type="entry name" value="TRCF-like_C_D7"/>
</dbReference>
<dbReference type="PANTHER" id="PTHR47964">
    <property type="entry name" value="ATP-DEPENDENT DNA HELICASE HOMOLOG RECG, CHLOROPLASTIC"/>
    <property type="match status" value="1"/>
</dbReference>
<dbReference type="EC" id="3.6.4.-" evidence="13"/>
<evidence type="ECO:0000256" key="13">
    <source>
        <dbReference type="HAMAP-Rule" id="MF_00969"/>
    </source>
</evidence>
<dbReference type="InterPro" id="IPR027417">
    <property type="entry name" value="P-loop_NTPase"/>
</dbReference>
<feature type="domain" description="Helicase C-terminal" evidence="15">
    <location>
        <begin position="818"/>
        <end position="971"/>
    </location>
</feature>
<dbReference type="GO" id="GO:0003678">
    <property type="term" value="F:DNA helicase activity"/>
    <property type="evidence" value="ECO:0007669"/>
    <property type="project" value="TreeGrafter"/>
</dbReference>
<organism evidence="16 17">
    <name type="scientific">Feifania hominis</name>
    <dbReference type="NCBI Taxonomy" id="2763660"/>
    <lineage>
        <taxon>Bacteria</taxon>
        <taxon>Bacillati</taxon>
        <taxon>Bacillota</taxon>
        <taxon>Clostridia</taxon>
        <taxon>Eubacteriales</taxon>
        <taxon>Feifaniaceae</taxon>
        <taxon>Feifania</taxon>
    </lineage>
</organism>
<dbReference type="Pfam" id="PF03461">
    <property type="entry name" value="TRCF"/>
    <property type="match status" value="1"/>
</dbReference>
<dbReference type="SMART" id="SM00982">
    <property type="entry name" value="TRCF"/>
    <property type="match status" value="1"/>
</dbReference>
<dbReference type="Pfam" id="PF02559">
    <property type="entry name" value="CarD_TRCF_RID"/>
    <property type="match status" value="1"/>
</dbReference>
<dbReference type="SMART" id="SM01058">
    <property type="entry name" value="CarD_TRCF"/>
    <property type="match status" value="1"/>
</dbReference>
<dbReference type="AlphaFoldDB" id="A0A926DDR1"/>
<feature type="domain" description="Helicase ATP-binding" evidence="14">
    <location>
        <begin position="635"/>
        <end position="796"/>
    </location>
</feature>
<evidence type="ECO:0000256" key="1">
    <source>
        <dbReference type="ARBA" id="ARBA00004496"/>
    </source>
</evidence>
<dbReference type="InterPro" id="IPR014001">
    <property type="entry name" value="Helicase_ATP-bd"/>
</dbReference>
<comment type="similarity">
    <text evidence="10 13">In the N-terminal section; belongs to the UvrB family.</text>
</comment>
<dbReference type="CDD" id="cd17991">
    <property type="entry name" value="DEXHc_TRCF"/>
    <property type="match status" value="1"/>
</dbReference>
<evidence type="ECO:0000256" key="7">
    <source>
        <dbReference type="ARBA" id="ARBA00022840"/>
    </source>
</evidence>
<evidence type="ECO:0000256" key="11">
    <source>
        <dbReference type="ARBA" id="ARBA00061399"/>
    </source>
</evidence>
<keyword evidence="4 13" id="KW-0227">DNA damage</keyword>